<evidence type="ECO:0000256" key="1">
    <source>
        <dbReference type="ARBA" id="ARBA00007946"/>
    </source>
</evidence>
<dbReference type="HOGENOM" id="CLU_733855_0_0_1"/>
<reference evidence="3 4" key="1">
    <citation type="journal article" date="2012" name="PLoS Pathog.">
        <title>Diverse lifestyles and strategies of plant pathogenesis encoded in the genomes of eighteen Dothideomycetes fungi.</title>
        <authorList>
            <person name="Ohm R.A."/>
            <person name="Feau N."/>
            <person name="Henrissat B."/>
            <person name="Schoch C.L."/>
            <person name="Horwitz B.A."/>
            <person name="Barry K.W."/>
            <person name="Condon B.J."/>
            <person name="Copeland A.C."/>
            <person name="Dhillon B."/>
            <person name="Glaser F."/>
            <person name="Hesse C.N."/>
            <person name="Kosti I."/>
            <person name="LaButti K."/>
            <person name="Lindquist E.A."/>
            <person name="Lucas S."/>
            <person name="Salamov A.A."/>
            <person name="Bradshaw R.E."/>
            <person name="Ciuffetti L."/>
            <person name="Hamelin R.C."/>
            <person name="Kema G.H.J."/>
            <person name="Lawrence C."/>
            <person name="Scott J.A."/>
            <person name="Spatafora J.W."/>
            <person name="Turgeon B.G."/>
            <person name="de Wit P.J.G.M."/>
            <person name="Zhong S."/>
            <person name="Goodwin S.B."/>
            <person name="Grigoriev I.V."/>
        </authorList>
    </citation>
    <scope>NUCLEOTIDE SEQUENCE [LARGE SCALE GENOMIC DNA]</scope>
    <source>
        <strain evidence="3 4">UAMH 10762</strain>
    </source>
</reference>
<keyword evidence="4" id="KW-1185">Reference proteome</keyword>
<keyword evidence="2" id="KW-0456">Lyase</keyword>
<dbReference type="InterPro" id="IPR024652">
    <property type="entry name" value="Trichodiene_synth"/>
</dbReference>
<dbReference type="EMBL" id="KB445563">
    <property type="protein sequence ID" value="EMC91673.1"/>
    <property type="molecule type" value="Genomic_DNA"/>
</dbReference>
<dbReference type="RefSeq" id="XP_007680847.1">
    <property type="nucleotide sequence ID" value="XM_007682657.1"/>
</dbReference>
<dbReference type="Gene3D" id="1.10.600.10">
    <property type="entry name" value="Farnesyl Diphosphate Synthase"/>
    <property type="match status" value="1"/>
</dbReference>
<dbReference type="Proteomes" id="UP000011761">
    <property type="component" value="Unassembled WGS sequence"/>
</dbReference>
<proteinExistence type="inferred from homology"/>
<dbReference type="InterPro" id="IPR008949">
    <property type="entry name" value="Isoprenoid_synthase_dom_sf"/>
</dbReference>
<evidence type="ECO:0008006" key="5">
    <source>
        <dbReference type="Google" id="ProtNLM"/>
    </source>
</evidence>
<protein>
    <recommendedName>
        <fullName evidence="5">Trichodiene synthase</fullName>
    </recommendedName>
</protein>
<gene>
    <name evidence="3" type="ORF">BAUCODRAFT_27945</name>
</gene>
<dbReference type="Pfam" id="PF06330">
    <property type="entry name" value="TRI5"/>
    <property type="match status" value="1"/>
</dbReference>
<dbReference type="GO" id="GO:0016838">
    <property type="term" value="F:carbon-oxygen lyase activity, acting on phosphates"/>
    <property type="evidence" value="ECO:0007669"/>
    <property type="project" value="InterPro"/>
</dbReference>
<evidence type="ECO:0000256" key="2">
    <source>
        <dbReference type="ARBA" id="ARBA00023239"/>
    </source>
</evidence>
<organism evidence="3 4">
    <name type="scientific">Baudoinia panamericana (strain UAMH 10762)</name>
    <name type="common">Angels' share fungus</name>
    <name type="synonym">Baudoinia compniacensis (strain UAMH 10762)</name>
    <dbReference type="NCBI Taxonomy" id="717646"/>
    <lineage>
        <taxon>Eukaryota</taxon>
        <taxon>Fungi</taxon>
        <taxon>Dikarya</taxon>
        <taxon>Ascomycota</taxon>
        <taxon>Pezizomycotina</taxon>
        <taxon>Dothideomycetes</taxon>
        <taxon>Dothideomycetidae</taxon>
        <taxon>Mycosphaerellales</taxon>
        <taxon>Teratosphaeriaceae</taxon>
        <taxon>Baudoinia</taxon>
    </lineage>
</organism>
<dbReference type="AlphaFoldDB" id="M2MK16"/>
<dbReference type="eggNOG" id="ENOG502SQ3X">
    <property type="taxonomic scope" value="Eukaryota"/>
</dbReference>
<evidence type="ECO:0000313" key="3">
    <source>
        <dbReference type="EMBL" id="EMC91673.1"/>
    </source>
</evidence>
<dbReference type="SFLD" id="SFLDS00005">
    <property type="entry name" value="Isoprenoid_Synthase_Type_I"/>
    <property type="match status" value="1"/>
</dbReference>
<name>M2MK16_BAUPA</name>
<dbReference type="GeneID" id="19110651"/>
<dbReference type="STRING" id="717646.M2MK16"/>
<evidence type="ECO:0000313" key="4">
    <source>
        <dbReference type="Proteomes" id="UP000011761"/>
    </source>
</evidence>
<dbReference type="OrthoDB" id="2998174at2759"/>
<sequence>MAIKDFPFEAYCRSIVRFLDALDYQDDNLTHEQREADLQYVHNQAAAWFEQHSLQTALRNVNPKHIAACTRTITNLVVCYLPRVSREVLVDVTIYFSIINIVDDDVVIGGTDPAPRMTSFWPDLLQGKDQQHPYWTLMNAHLPQLLAHYGPYCGFNIIRCTIDYFQGCWIEQHDFAGYRGSDCYPMFLRKLNSLGGVVGASMFPASDFDEQVVFKEITCVLAQIDNPAGLVNDLFSYYKEYDQAEINLVANWCEVDGISKEQALDRLTELTTHSCTRLLELFKDKDPAVFATVRAFMHGYVTWHFCDLRYRQHEIFASATNSPDATKFREYLAKAARFGWVDMSKWAATQQSPAVFTQLSNGHEVHEVKVAS</sequence>
<dbReference type="SFLD" id="SFLDG01021">
    <property type="entry name" value="Trichodiene_Synthase_Like"/>
    <property type="match status" value="1"/>
</dbReference>
<dbReference type="KEGG" id="bcom:BAUCODRAFT_27945"/>
<comment type="similarity">
    <text evidence="1">Belongs to the trichodiene synthase family.</text>
</comment>
<dbReference type="OMA" id="VTWHLCD"/>
<accession>M2MK16</accession>
<dbReference type="SUPFAM" id="SSF48576">
    <property type="entry name" value="Terpenoid synthases"/>
    <property type="match status" value="1"/>
</dbReference>